<name>A0A9N8PXI2_9PEZI</name>
<evidence type="ECO:0000313" key="3">
    <source>
        <dbReference type="Proteomes" id="UP000745764"/>
    </source>
</evidence>
<dbReference type="EMBL" id="CAINUL010000018">
    <property type="protein sequence ID" value="CAD0114938.1"/>
    <property type="molecule type" value="Genomic_DNA"/>
</dbReference>
<evidence type="ECO:0000313" key="2">
    <source>
        <dbReference type="EMBL" id="CAD0114938.1"/>
    </source>
</evidence>
<feature type="region of interest" description="Disordered" evidence="1">
    <location>
        <begin position="23"/>
        <end position="60"/>
    </location>
</feature>
<proteinExistence type="predicted"/>
<feature type="compositionally biased region" description="Polar residues" evidence="1">
    <location>
        <begin position="23"/>
        <end position="38"/>
    </location>
</feature>
<reference evidence="2" key="1">
    <citation type="submission" date="2020-06" db="EMBL/GenBank/DDBJ databases">
        <authorList>
            <person name="Onetto C."/>
        </authorList>
    </citation>
    <scope>NUCLEOTIDE SEQUENCE</scope>
</reference>
<dbReference type="AlphaFoldDB" id="A0A9N8PXI2"/>
<sequence length="117" mass="13040">MVKAADAEAVRVSTAKTLENAASSRINCRRQGNASFNSAPRPKEEKSTMAPKSRKEAETEVRGWGFNHVFTWSDGPYPDDPKPKKEQCNVGDRFDVDANKRHEVWIGPEGCTYVIGE</sequence>
<keyword evidence="3" id="KW-1185">Reference proteome</keyword>
<organism evidence="2 3">
    <name type="scientific">Aureobasidium uvarum</name>
    <dbReference type="NCBI Taxonomy" id="2773716"/>
    <lineage>
        <taxon>Eukaryota</taxon>
        <taxon>Fungi</taxon>
        <taxon>Dikarya</taxon>
        <taxon>Ascomycota</taxon>
        <taxon>Pezizomycotina</taxon>
        <taxon>Dothideomycetes</taxon>
        <taxon>Dothideomycetidae</taxon>
        <taxon>Dothideales</taxon>
        <taxon>Saccotheciaceae</taxon>
        <taxon>Aureobasidium</taxon>
    </lineage>
</organism>
<feature type="compositionally biased region" description="Basic and acidic residues" evidence="1">
    <location>
        <begin position="41"/>
        <end position="60"/>
    </location>
</feature>
<protein>
    <submittedName>
        <fullName evidence="2">Uncharacterized protein</fullName>
    </submittedName>
</protein>
<gene>
    <name evidence="2" type="ORF">AWRI4620_LOCUS9193</name>
</gene>
<evidence type="ECO:0000256" key="1">
    <source>
        <dbReference type="SAM" id="MobiDB-lite"/>
    </source>
</evidence>
<comment type="caution">
    <text evidence="2">The sequence shown here is derived from an EMBL/GenBank/DDBJ whole genome shotgun (WGS) entry which is preliminary data.</text>
</comment>
<accession>A0A9N8PXI2</accession>
<dbReference type="OrthoDB" id="5270965at2759"/>
<dbReference type="Proteomes" id="UP000745764">
    <property type="component" value="Unassembled WGS sequence"/>
</dbReference>